<sequence length="195" mass="21999">MAIPNTMSRTKMTPMADILDIVAAIYPGTSTEQRRAIVENALHLASYQQVEEHFREFLAISQAGVVFGALSPTWYVDNLKVFYHSMFPPSLQNSNPFTWNFYIGVCGHGSESIMENWRQRGIVIKILGLTGKWEECNALTVLADTRYPFGEFPSSERLSPSLSPPSPYAGSEVFTASRPLLRLYRAPMYEKYNCS</sequence>
<reference evidence="1" key="1">
    <citation type="submission" date="2023-03" db="EMBL/GenBank/DDBJ databases">
        <title>Massive genome expansion in bonnet fungi (Mycena s.s.) driven by repeated elements and novel gene families across ecological guilds.</title>
        <authorList>
            <consortium name="Lawrence Berkeley National Laboratory"/>
            <person name="Harder C.B."/>
            <person name="Miyauchi S."/>
            <person name="Viragh M."/>
            <person name="Kuo A."/>
            <person name="Thoen E."/>
            <person name="Andreopoulos B."/>
            <person name="Lu D."/>
            <person name="Skrede I."/>
            <person name="Drula E."/>
            <person name="Henrissat B."/>
            <person name="Morin E."/>
            <person name="Kohler A."/>
            <person name="Barry K."/>
            <person name="LaButti K."/>
            <person name="Morin E."/>
            <person name="Salamov A."/>
            <person name="Lipzen A."/>
            <person name="Mereny Z."/>
            <person name="Hegedus B."/>
            <person name="Baldrian P."/>
            <person name="Stursova M."/>
            <person name="Weitz H."/>
            <person name="Taylor A."/>
            <person name="Grigoriev I.V."/>
            <person name="Nagy L.G."/>
            <person name="Martin F."/>
            <person name="Kauserud H."/>
        </authorList>
    </citation>
    <scope>NUCLEOTIDE SEQUENCE</scope>
    <source>
        <strain evidence="1">CBHHK188m</strain>
    </source>
</reference>
<comment type="caution">
    <text evidence="1">The sequence shown here is derived from an EMBL/GenBank/DDBJ whole genome shotgun (WGS) entry which is preliminary data.</text>
</comment>
<protein>
    <submittedName>
        <fullName evidence="1">Uncharacterized protein</fullName>
    </submittedName>
</protein>
<gene>
    <name evidence="1" type="ORF">DFH07DRAFT_764659</name>
</gene>
<keyword evidence="2" id="KW-1185">Reference proteome</keyword>
<dbReference type="EMBL" id="JARJLG010000003">
    <property type="protein sequence ID" value="KAJ7782511.1"/>
    <property type="molecule type" value="Genomic_DNA"/>
</dbReference>
<accession>A0AAD7KDG1</accession>
<proteinExistence type="predicted"/>
<evidence type="ECO:0000313" key="1">
    <source>
        <dbReference type="EMBL" id="KAJ7782511.1"/>
    </source>
</evidence>
<dbReference type="Proteomes" id="UP001215280">
    <property type="component" value="Unassembled WGS sequence"/>
</dbReference>
<organism evidence="1 2">
    <name type="scientific">Mycena maculata</name>
    <dbReference type="NCBI Taxonomy" id="230809"/>
    <lineage>
        <taxon>Eukaryota</taxon>
        <taxon>Fungi</taxon>
        <taxon>Dikarya</taxon>
        <taxon>Basidiomycota</taxon>
        <taxon>Agaricomycotina</taxon>
        <taxon>Agaricomycetes</taxon>
        <taxon>Agaricomycetidae</taxon>
        <taxon>Agaricales</taxon>
        <taxon>Marasmiineae</taxon>
        <taxon>Mycenaceae</taxon>
        <taxon>Mycena</taxon>
    </lineage>
</organism>
<dbReference type="AlphaFoldDB" id="A0AAD7KDG1"/>
<evidence type="ECO:0000313" key="2">
    <source>
        <dbReference type="Proteomes" id="UP001215280"/>
    </source>
</evidence>
<name>A0AAD7KDG1_9AGAR</name>